<comment type="caution">
    <text evidence="2">The sequence shown here is derived from an EMBL/GenBank/DDBJ whole genome shotgun (WGS) entry which is preliminary data.</text>
</comment>
<evidence type="ECO:0000256" key="1">
    <source>
        <dbReference type="SAM" id="MobiDB-lite"/>
    </source>
</evidence>
<feature type="region of interest" description="Disordered" evidence="1">
    <location>
        <begin position="1"/>
        <end position="56"/>
    </location>
</feature>
<protein>
    <submittedName>
        <fullName evidence="2">Uncharacterized protein</fullName>
    </submittedName>
</protein>
<dbReference type="STRING" id="1658174.A0A1J9QWM1"/>
<keyword evidence="3" id="KW-1185">Reference proteome</keyword>
<reference evidence="2 3" key="1">
    <citation type="submission" date="2015-08" db="EMBL/GenBank/DDBJ databases">
        <title>Emmonsia species relationships and genome sequence.</title>
        <authorList>
            <person name="Cuomo C.A."/>
            <person name="Schwartz I.S."/>
            <person name="Kenyon C."/>
            <person name="De Hoog G.S."/>
            <person name="Govender N.P."/>
            <person name="Botha A."/>
            <person name="Moreno L."/>
            <person name="De Vries M."/>
            <person name="Munoz J.F."/>
            <person name="Stielow J.B."/>
        </authorList>
    </citation>
    <scope>NUCLEOTIDE SEQUENCE [LARGE SCALE GENOMIC DNA]</scope>
    <source>
        <strain evidence="2 3">EI222</strain>
    </source>
</reference>
<dbReference type="Proteomes" id="UP000242791">
    <property type="component" value="Unassembled WGS sequence"/>
</dbReference>
<feature type="compositionally biased region" description="Polar residues" evidence="1">
    <location>
        <begin position="47"/>
        <end position="56"/>
    </location>
</feature>
<dbReference type="VEuPathDB" id="FungiDB:ACJ73_08083"/>
<dbReference type="EMBL" id="LGTZ01001799">
    <property type="protein sequence ID" value="OJD20583.1"/>
    <property type="molecule type" value="Genomic_DNA"/>
</dbReference>
<organism evidence="2 3">
    <name type="scientific">Blastomyces percursus</name>
    <dbReference type="NCBI Taxonomy" id="1658174"/>
    <lineage>
        <taxon>Eukaryota</taxon>
        <taxon>Fungi</taxon>
        <taxon>Dikarya</taxon>
        <taxon>Ascomycota</taxon>
        <taxon>Pezizomycotina</taxon>
        <taxon>Eurotiomycetes</taxon>
        <taxon>Eurotiomycetidae</taxon>
        <taxon>Onygenales</taxon>
        <taxon>Ajellomycetaceae</taxon>
        <taxon>Blastomyces</taxon>
    </lineage>
</organism>
<feature type="compositionally biased region" description="Low complexity" evidence="1">
    <location>
        <begin position="18"/>
        <end position="38"/>
    </location>
</feature>
<sequence length="56" mass="5465">MAKRTATPSEQSGLIPESSSSAVTASSASPSSASAANSYRLAPGASLETSPPSTSH</sequence>
<name>A0A1J9QWM1_9EURO</name>
<evidence type="ECO:0000313" key="3">
    <source>
        <dbReference type="Proteomes" id="UP000242791"/>
    </source>
</evidence>
<accession>A0A1J9QWM1</accession>
<gene>
    <name evidence="2" type="ORF">ACJ73_08083</name>
</gene>
<dbReference type="AlphaFoldDB" id="A0A1J9QWM1"/>
<feature type="compositionally biased region" description="Polar residues" evidence="1">
    <location>
        <begin position="1"/>
        <end position="12"/>
    </location>
</feature>
<feature type="non-terminal residue" evidence="2">
    <location>
        <position position="56"/>
    </location>
</feature>
<evidence type="ECO:0000313" key="2">
    <source>
        <dbReference type="EMBL" id="OJD20583.1"/>
    </source>
</evidence>
<proteinExistence type="predicted"/>